<gene>
    <name evidence="2" type="ORF">BB561_000509</name>
</gene>
<evidence type="ECO:0000313" key="3">
    <source>
        <dbReference type="Proteomes" id="UP000245383"/>
    </source>
</evidence>
<dbReference type="EMBL" id="MBFR01000011">
    <property type="protein sequence ID" value="PVU97495.1"/>
    <property type="molecule type" value="Genomic_DNA"/>
</dbReference>
<reference evidence="2 3" key="1">
    <citation type="journal article" date="2018" name="MBio">
        <title>Comparative Genomics Reveals the Core Gene Toolbox for the Fungus-Insect Symbiosis.</title>
        <authorList>
            <person name="Wang Y."/>
            <person name="Stata M."/>
            <person name="Wang W."/>
            <person name="Stajich J.E."/>
            <person name="White M.M."/>
            <person name="Moncalvo J.M."/>
        </authorList>
    </citation>
    <scope>NUCLEOTIDE SEQUENCE [LARGE SCALE GENOMIC DNA]</scope>
    <source>
        <strain evidence="2 3">SWE-8-4</strain>
    </source>
</reference>
<dbReference type="AlphaFoldDB" id="A0A2T9YYS2"/>
<name>A0A2T9YYS2_9FUNG</name>
<keyword evidence="3" id="KW-1185">Reference proteome</keyword>
<dbReference type="Proteomes" id="UP000245383">
    <property type="component" value="Unassembled WGS sequence"/>
</dbReference>
<comment type="caution">
    <text evidence="2">The sequence shown here is derived from an EMBL/GenBank/DDBJ whole genome shotgun (WGS) entry which is preliminary data.</text>
</comment>
<evidence type="ECO:0000256" key="1">
    <source>
        <dbReference type="SAM" id="MobiDB-lite"/>
    </source>
</evidence>
<feature type="region of interest" description="Disordered" evidence="1">
    <location>
        <begin position="126"/>
        <end position="188"/>
    </location>
</feature>
<organism evidence="2 3">
    <name type="scientific">Smittium simulii</name>
    <dbReference type="NCBI Taxonomy" id="133385"/>
    <lineage>
        <taxon>Eukaryota</taxon>
        <taxon>Fungi</taxon>
        <taxon>Fungi incertae sedis</taxon>
        <taxon>Zoopagomycota</taxon>
        <taxon>Kickxellomycotina</taxon>
        <taxon>Harpellomycetes</taxon>
        <taxon>Harpellales</taxon>
        <taxon>Legeriomycetaceae</taxon>
        <taxon>Smittium</taxon>
    </lineage>
</organism>
<accession>A0A2T9YYS2</accession>
<evidence type="ECO:0000313" key="2">
    <source>
        <dbReference type="EMBL" id="PVU97495.1"/>
    </source>
</evidence>
<protein>
    <submittedName>
        <fullName evidence="2">Uncharacterized protein</fullName>
    </submittedName>
</protein>
<sequence length="241" mass="26003">MPLSANLNIIKRKAEPQVGEIPLGLAALGFLIESLEAAVETEAANVLLALEEEGLANESLQLATSSAESAELSNSLEAASLRETADNAAVKASKATASRTLAEKNLRKIKQSLENAKLKAQICRTQKCHNSNQPPPKDVNPGTTNADPVSGSEDLVDEATGSAFPESNLNTPESAKFPHSEDLNGENAGNLEFLNNLRRIDEEIERLNPIPPFAPNLQRNYGGRNMDVFDNNGQLPDFNRY</sequence>
<proteinExistence type="predicted"/>